<accession>A0A251PZV5</accession>
<dbReference type="EMBL" id="CM007653">
    <property type="protein sequence ID" value="ONI17107.1"/>
    <property type="molecule type" value="Genomic_DNA"/>
</dbReference>
<dbReference type="AlphaFoldDB" id="A0A251PZV5"/>
<evidence type="ECO:0000313" key="1">
    <source>
        <dbReference type="EMBL" id="ONI17107.1"/>
    </source>
</evidence>
<name>A0A251PZV5_PRUPE</name>
<protein>
    <submittedName>
        <fullName evidence="1">Uncharacterized protein</fullName>
    </submittedName>
</protein>
<gene>
    <name evidence="1" type="ORF">PRUPE_3G137900</name>
</gene>
<sequence>MYWLYEPALIIPSSAIWPDHSPLQYGKSRAQARQITRNAKRKTLILAPSHATSLSGPKPRECLGLVEQVVVWRVTSIHETH</sequence>
<reference evidence="1 2" key="1">
    <citation type="journal article" date="2013" name="Nat. Genet.">
        <title>The high-quality draft genome of peach (Prunus persica) identifies unique patterns of genetic diversity, domestication and genome evolution.</title>
        <authorList>
            <consortium name="International Peach Genome Initiative"/>
            <person name="Verde I."/>
            <person name="Abbott A.G."/>
            <person name="Scalabrin S."/>
            <person name="Jung S."/>
            <person name="Shu S."/>
            <person name="Marroni F."/>
            <person name="Zhebentyayeva T."/>
            <person name="Dettori M.T."/>
            <person name="Grimwood J."/>
            <person name="Cattonaro F."/>
            <person name="Zuccolo A."/>
            <person name="Rossini L."/>
            <person name="Jenkins J."/>
            <person name="Vendramin E."/>
            <person name="Meisel L.A."/>
            <person name="Decroocq V."/>
            <person name="Sosinski B."/>
            <person name="Prochnik S."/>
            <person name="Mitros T."/>
            <person name="Policriti A."/>
            <person name="Cipriani G."/>
            <person name="Dondini L."/>
            <person name="Ficklin S."/>
            <person name="Goodstein D.M."/>
            <person name="Xuan P."/>
            <person name="Del Fabbro C."/>
            <person name="Aramini V."/>
            <person name="Copetti D."/>
            <person name="Gonzalez S."/>
            <person name="Horner D.S."/>
            <person name="Falchi R."/>
            <person name="Lucas S."/>
            <person name="Mica E."/>
            <person name="Maldonado J."/>
            <person name="Lazzari B."/>
            <person name="Bielenberg D."/>
            <person name="Pirona R."/>
            <person name="Miculan M."/>
            <person name="Barakat A."/>
            <person name="Testolin R."/>
            <person name="Stella A."/>
            <person name="Tartarini S."/>
            <person name="Tonutti P."/>
            <person name="Arus P."/>
            <person name="Orellana A."/>
            <person name="Wells C."/>
            <person name="Main D."/>
            <person name="Vizzotto G."/>
            <person name="Silva H."/>
            <person name="Salamini F."/>
            <person name="Schmutz J."/>
            <person name="Morgante M."/>
            <person name="Rokhsar D.S."/>
        </authorList>
    </citation>
    <scope>NUCLEOTIDE SEQUENCE [LARGE SCALE GENOMIC DNA]</scope>
    <source>
        <strain evidence="2">cv. Nemared</strain>
    </source>
</reference>
<dbReference type="Proteomes" id="UP000006882">
    <property type="component" value="Chromosome G3"/>
</dbReference>
<proteinExistence type="predicted"/>
<organism evidence="1 2">
    <name type="scientific">Prunus persica</name>
    <name type="common">Peach</name>
    <name type="synonym">Amygdalus persica</name>
    <dbReference type="NCBI Taxonomy" id="3760"/>
    <lineage>
        <taxon>Eukaryota</taxon>
        <taxon>Viridiplantae</taxon>
        <taxon>Streptophyta</taxon>
        <taxon>Embryophyta</taxon>
        <taxon>Tracheophyta</taxon>
        <taxon>Spermatophyta</taxon>
        <taxon>Magnoliopsida</taxon>
        <taxon>eudicotyledons</taxon>
        <taxon>Gunneridae</taxon>
        <taxon>Pentapetalae</taxon>
        <taxon>rosids</taxon>
        <taxon>fabids</taxon>
        <taxon>Rosales</taxon>
        <taxon>Rosaceae</taxon>
        <taxon>Amygdaloideae</taxon>
        <taxon>Amygdaleae</taxon>
        <taxon>Prunus</taxon>
    </lineage>
</organism>
<evidence type="ECO:0000313" key="2">
    <source>
        <dbReference type="Proteomes" id="UP000006882"/>
    </source>
</evidence>
<keyword evidence="2" id="KW-1185">Reference proteome</keyword>
<dbReference type="Gramene" id="ONI17107">
    <property type="protein sequence ID" value="ONI17107"/>
    <property type="gene ID" value="PRUPE_3G137900"/>
</dbReference>